<comment type="caution">
    <text evidence="8">The sequence shown here is derived from an EMBL/GenBank/DDBJ whole genome shotgun (WGS) entry which is preliminary data.</text>
</comment>
<evidence type="ECO:0000313" key="9">
    <source>
        <dbReference type="Proteomes" id="UP000639338"/>
    </source>
</evidence>
<keyword evidence="4" id="KW-0720">Serine protease</keyword>
<dbReference type="FunFam" id="2.40.10.10:FF:000068">
    <property type="entry name" value="transmembrane protease serine 2"/>
    <property type="match status" value="1"/>
</dbReference>
<keyword evidence="3" id="KW-0378">Hydrolase</keyword>
<dbReference type="AlphaFoldDB" id="A0A834Y5R8"/>
<keyword evidence="2" id="KW-0645">Protease</keyword>
<keyword evidence="9" id="KW-1185">Reference proteome</keyword>
<protein>
    <recommendedName>
        <fullName evidence="7">Peptidase S1 domain-containing protein</fullName>
    </recommendedName>
</protein>
<reference evidence="8 9" key="1">
    <citation type="submission" date="2020-08" db="EMBL/GenBank/DDBJ databases">
        <title>Aphidius gifuensis genome sequencing and assembly.</title>
        <authorList>
            <person name="Du Z."/>
        </authorList>
    </citation>
    <scope>NUCLEOTIDE SEQUENCE [LARGE SCALE GENOMIC DNA]</scope>
    <source>
        <strain evidence="8">YNYX2018</strain>
        <tissue evidence="8">Adults</tissue>
    </source>
</reference>
<dbReference type="Gene3D" id="2.40.10.10">
    <property type="entry name" value="Trypsin-like serine proteases"/>
    <property type="match status" value="1"/>
</dbReference>
<dbReference type="PROSITE" id="PS00135">
    <property type="entry name" value="TRYPSIN_SER"/>
    <property type="match status" value="1"/>
</dbReference>
<sequence>MGRLLEIKISNFASFHGLIMIVSVGLLGDIIAISLAKNADKLTGGTRIRIEDYPHYASVRHRGHHICGGSIITPSHILTSASCVVYESMVVTGNLQVLIGSTSIFSDEPSSSLHEISFIIYHEDYSARNYWIHDIAILKLESPIFFSSIRSKIDLPDRRISARSIVRVIGWNEFLIPQNSEAKYLHMVSMKINSYAECHQIIQDNPGVHFYYHACASTILSNEAITLGDSGGAVIYKSQVVGVISVQIPISRGKSPVLITKVFDYIEWINKIIDKV</sequence>
<dbReference type="InterPro" id="IPR043504">
    <property type="entry name" value="Peptidase_S1_PA_chymotrypsin"/>
</dbReference>
<dbReference type="PANTHER" id="PTHR24276">
    <property type="entry name" value="POLYSERASE-RELATED"/>
    <property type="match status" value="1"/>
</dbReference>
<evidence type="ECO:0000256" key="1">
    <source>
        <dbReference type="ARBA" id="ARBA00007664"/>
    </source>
</evidence>
<dbReference type="Pfam" id="PF00089">
    <property type="entry name" value="Trypsin"/>
    <property type="match status" value="1"/>
</dbReference>
<accession>A0A834Y5R8</accession>
<dbReference type="InterPro" id="IPR033116">
    <property type="entry name" value="TRYPSIN_SER"/>
</dbReference>
<dbReference type="InterPro" id="IPR050430">
    <property type="entry name" value="Peptidase_S1"/>
</dbReference>
<evidence type="ECO:0000259" key="7">
    <source>
        <dbReference type="PROSITE" id="PS50240"/>
    </source>
</evidence>
<dbReference type="OrthoDB" id="10059102at2759"/>
<dbReference type="PROSITE" id="PS50240">
    <property type="entry name" value="TRYPSIN_DOM"/>
    <property type="match status" value="1"/>
</dbReference>
<dbReference type="SMART" id="SM00020">
    <property type="entry name" value="Tryp_SPc"/>
    <property type="match status" value="1"/>
</dbReference>
<feature type="transmembrane region" description="Helical" evidence="6">
    <location>
        <begin position="12"/>
        <end position="36"/>
    </location>
</feature>
<dbReference type="PANTHER" id="PTHR24276:SF98">
    <property type="entry name" value="FI18310P1-RELATED"/>
    <property type="match status" value="1"/>
</dbReference>
<dbReference type="GO" id="GO:0004252">
    <property type="term" value="F:serine-type endopeptidase activity"/>
    <property type="evidence" value="ECO:0007669"/>
    <property type="project" value="InterPro"/>
</dbReference>
<evidence type="ECO:0000256" key="6">
    <source>
        <dbReference type="SAM" id="Phobius"/>
    </source>
</evidence>
<evidence type="ECO:0000256" key="3">
    <source>
        <dbReference type="ARBA" id="ARBA00022801"/>
    </source>
</evidence>
<dbReference type="GO" id="GO:0006508">
    <property type="term" value="P:proteolysis"/>
    <property type="evidence" value="ECO:0007669"/>
    <property type="project" value="UniProtKB-KW"/>
</dbReference>
<evidence type="ECO:0000256" key="4">
    <source>
        <dbReference type="ARBA" id="ARBA00022825"/>
    </source>
</evidence>
<dbReference type="SUPFAM" id="SSF50494">
    <property type="entry name" value="Trypsin-like serine proteases"/>
    <property type="match status" value="1"/>
</dbReference>
<evidence type="ECO:0000256" key="2">
    <source>
        <dbReference type="ARBA" id="ARBA00022670"/>
    </source>
</evidence>
<evidence type="ECO:0000313" key="8">
    <source>
        <dbReference type="EMBL" id="KAF7997734.1"/>
    </source>
</evidence>
<keyword evidence="6" id="KW-0472">Membrane</keyword>
<feature type="domain" description="Peptidase S1" evidence="7">
    <location>
        <begin position="42"/>
        <end position="274"/>
    </location>
</feature>
<dbReference type="CDD" id="cd00190">
    <property type="entry name" value="Tryp_SPc"/>
    <property type="match status" value="1"/>
</dbReference>
<keyword evidence="6" id="KW-1133">Transmembrane helix</keyword>
<dbReference type="EMBL" id="JACMRX010000001">
    <property type="protein sequence ID" value="KAF7997734.1"/>
    <property type="molecule type" value="Genomic_DNA"/>
</dbReference>
<dbReference type="InterPro" id="IPR001254">
    <property type="entry name" value="Trypsin_dom"/>
</dbReference>
<proteinExistence type="inferred from homology"/>
<dbReference type="PRINTS" id="PR00722">
    <property type="entry name" value="CHYMOTRYPSIN"/>
</dbReference>
<dbReference type="InterPro" id="IPR009003">
    <property type="entry name" value="Peptidase_S1_PA"/>
</dbReference>
<keyword evidence="6" id="KW-0812">Transmembrane</keyword>
<comment type="similarity">
    <text evidence="1">Belongs to the peptidase S1 family.</text>
</comment>
<gene>
    <name evidence="8" type="ORF">HCN44_009132</name>
</gene>
<evidence type="ECO:0000256" key="5">
    <source>
        <dbReference type="ARBA" id="ARBA00023157"/>
    </source>
</evidence>
<dbReference type="Proteomes" id="UP000639338">
    <property type="component" value="Unassembled WGS sequence"/>
</dbReference>
<keyword evidence="5" id="KW-1015">Disulfide bond</keyword>
<dbReference type="InterPro" id="IPR001314">
    <property type="entry name" value="Peptidase_S1A"/>
</dbReference>
<organism evidence="8 9">
    <name type="scientific">Aphidius gifuensis</name>
    <name type="common">Parasitoid wasp</name>
    <dbReference type="NCBI Taxonomy" id="684658"/>
    <lineage>
        <taxon>Eukaryota</taxon>
        <taxon>Metazoa</taxon>
        <taxon>Ecdysozoa</taxon>
        <taxon>Arthropoda</taxon>
        <taxon>Hexapoda</taxon>
        <taxon>Insecta</taxon>
        <taxon>Pterygota</taxon>
        <taxon>Neoptera</taxon>
        <taxon>Endopterygota</taxon>
        <taxon>Hymenoptera</taxon>
        <taxon>Apocrita</taxon>
        <taxon>Ichneumonoidea</taxon>
        <taxon>Braconidae</taxon>
        <taxon>Aphidiinae</taxon>
        <taxon>Aphidius</taxon>
    </lineage>
</organism>
<name>A0A834Y5R8_APHGI</name>